<dbReference type="GO" id="GO:0006935">
    <property type="term" value="P:chemotaxis"/>
    <property type="evidence" value="ECO:0007669"/>
    <property type="project" value="TreeGrafter"/>
</dbReference>
<evidence type="ECO:0000256" key="3">
    <source>
        <dbReference type="PROSITE-ProRule" id="PRU00284"/>
    </source>
</evidence>
<dbReference type="AlphaFoldDB" id="A0A1C4BZX2"/>
<dbReference type="PANTHER" id="PTHR43531:SF14">
    <property type="entry name" value="METHYL-ACCEPTING CHEMOTAXIS PROTEIN I-RELATED"/>
    <property type="match status" value="1"/>
</dbReference>
<name>A0A1C4BZX2_9ENTR</name>
<reference evidence="6" key="1">
    <citation type="submission" date="2016-08" db="EMBL/GenBank/DDBJ databases">
        <authorList>
            <person name="Varghese N."/>
            <person name="Submissions Spin"/>
        </authorList>
    </citation>
    <scope>NUCLEOTIDE SEQUENCE [LARGE SCALE GENOMIC DNA]</scope>
    <source>
        <strain evidence="6">REICA_142</strain>
    </source>
</reference>
<dbReference type="GO" id="GO:0004888">
    <property type="term" value="F:transmembrane signaling receptor activity"/>
    <property type="evidence" value="ECO:0007669"/>
    <property type="project" value="TreeGrafter"/>
</dbReference>
<dbReference type="GO" id="GO:0007165">
    <property type="term" value="P:signal transduction"/>
    <property type="evidence" value="ECO:0007669"/>
    <property type="project" value="UniProtKB-KW"/>
</dbReference>
<dbReference type="GO" id="GO:0005886">
    <property type="term" value="C:plasma membrane"/>
    <property type="evidence" value="ECO:0007669"/>
    <property type="project" value="TreeGrafter"/>
</dbReference>
<evidence type="ECO:0000313" key="6">
    <source>
        <dbReference type="Proteomes" id="UP000198515"/>
    </source>
</evidence>
<proteinExistence type="inferred from homology"/>
<dbReference type="Pfam" id="PF00015">
    <property type="entry name" value="MCPsignal"/>
    <property type="match status" value="1"/>
</dbReference>
<dbReference type="InterPro" id="IPR004089">
    <property type="entry name" value="MCPsignal_dom"/>
</dbReference>
<evidence type="ECO:0000313" key="5">
    <source>
        <dbReference type="EMBL" id="SCC12322.1"/>
    </source>
</evidence>
<sequence>MVSNVVRTMSKISDSSQQIAHITSVIDGIAFQTNILALNTAVEAARAG</sequence>
<dbReference type="EMBL" id="FMBC01000009">
    <property type="protein sequence ID" value="SCC12322.1"/>
    <property type="molecule type" value="Genomic_DNA"/>
</dbReference>
<evidence type="ECO:0000256" key="2">
    <source>
        <dbReference type="ARBA" id="ARBA00029447"/>
    </source>
</evidence>
<accession>A0A1C4BZX2</accession>
<dbReference type="InterPro" id="IPR051310">
    <property type="entry name" value="MCP_chemotaxis"/>
</dbReference>
<dbReference type="SUPFAM" id="SSF58104">
    <property type="entry name" value="Methyl-accepting chemotaxis protein (MCP) signaling domain"/>
    <property type="match status" value="1"/>
</dbReference>
<dbReference type="PANTHER" id="PTHR43531">
    <property type="entry name" value="PROTEIN ICFG"/>
    <property type="match status" value="1"/>
</dbReference>
<dbReference type="Proteomes" id="UP000198515">
    <property type="component" value="Unassembled WGS sequence"/>
</dbReference>
<keyword evidence="6" id="KW-1185">Reference proteome</keyword>
<keyword evidence="1" id="KW-0488">Methylation</keyword>
<organism evidence="5 6">
    <name type="scientific">Kosakonia oryziphila</name>
    <dbReference type="NCBI Taxonomy" id="1005667"/>
    <lineage>
        <taxon>Bacteria</taxon>
        <taxon>Pseudomonadati</taxon>
        <taxon>Pseudomonadota</taxon>
        <taxon>Gammaproteobacteria</taxon>
        <taxon>Enterobacterales</taxon>
        <taxon>Enterobacteriaceae</taxon>
        <taxon>Kosakonia</taxon>
    </lineage>
</organism>
<comment type="similarity">
    <text evidence="2">Belongs to the methyl-accepting chemotaxis (MCP) protein family.</text>
</comment>
<evidence type="ECO:0000256" key="1">
    <source>
        <dbReference type="ARBA" id="ARBA00022481"/>
    </source>
</evidence>
<dbReference type="Gene3D" id="1.10.287.950">
    <property type="entry name" value="Methyl-accepting chemotaxis protein"/>
    <property type="match status" value="1"/>
</dbReference>
<gene>
    <name evidence="5" type="ORF">GA0061070_100984</name>
</gene>
<keyword evidence="3" id="KW-0807">Transducer</keyword>
<evidence type="ECO:0000259" key="4">
    <source>
        <dbReference type="PROSITE" id="PS50111"/>
    </source>
</evidence>
<dbReference type="PROSITE" id="PS50111">
    <property type="entry name" value="CHEMOTAXIS_TRANSDUC_2"/>
    <property type="match status" value="1"/>
</dbReference>
<protein>
    <submittedName>
        <fullName evidence="5">Methyl-accepting chemotaxis protein (MCP) signalling domain-containing protein</fullName>
    </submittedName>
</protein>
<feature type="domain" description="Methyl-accepting transducer" evidence="4">
    <location>
        <begin position="1"/>
        <end position="48"/>
    </location>
</feature>